<gene>
    <name evidence="1" type="ORF">A2114_02385</name>
</gene>
<reference evidence="1 2" key="1">
    <citation type="journal article" date="2016" name="Nat. Commun.">
        <title>Thousands of microbial genomes shed light on interconnected biogeochemical processes in an aquifer system.</title>
        <authorList>
            <person name="Anantharaman K."/>
            <person name="Brown C.T."/>
            <person name="Hug L.A."/>
            <person name="Sharon I."/>
            <person name="Castelle C.J."/>
            <person name="Probst A.J."/>
            <person name="Thomas B.C."/>
            <person name="Singh A."/>
            <person name="Wilkins M.J."/>
            <person name="Karaoz U."/>
            <person name="Brodie E.L."/>
            <person name="Williams K.H."/>
            <person name="Hubbard S.S."/>
            <person name="Banfield J.F."/>
        </authorList>
    </citation>
    <scope>NUCLEOTIDE SEQUENCE [LARGE SCALE GENOMIC DNA]</scope>
</reference>
<accession>A0A1G2QAU2</accession>
<dbReference type="Proteomes" id="UP000176494">
    <property type="component" value="Unassembled WGS sequence"/>
</dbReference>
<protein>
    <submittedName>
        <fullName evidence="1">Uncharacterized protein</fullName>
    </submittedName>
</protein>
<organism evidence="1 2">
    <name type="scientific">Candidatus Vogelbacteria bacterium GWA1_51_14</name>
    <dbReference type="NCBI Taxonomy" id="1802435"/>
    <lineage>
        <taxon>Bacteria</taxon>
        <taxon>Candidatus Vogeliibacteriota</taxon>
    </lineage>
</organism>
<dbReference type="EMBL" id="MHTG01000007">
    <property type="protein sequence ID" value="OHA57706.1"/>
    <property type="molecule type" value="Genomic_DNA"/>
</dbReference>
<comment type="caution">
    <text evidence="1">The sequence shown here is derived from an EMBL/GenBank/DDBJ whole genome shotgun (WGS) entry which is preliminary data.</text>
</comment>
<sequence>MSLKNCFLPPTTAVLLIGCGGQPAGDFVVPDPDALADYWRWIKSASSPTGGREERLVARALDLAEQSGYFIRAGEEVEITGHGGVPVAIKVDGHEVIITEDLYTIEEKIMIRAAESVAASLASTLN</sequence>
<proteinExistence type="predicted"/>
<name>A0A1G2QAU2_9BACT</name>
<evidence type="ECO:0000313" key="2">
    <source>
        <dbReference type="Proteomes" id="UP000176494"/>
    </source>
</evidence>
<dbReference type="PROSITE" id="PS51257">
    <property type="entry name" value="PROKAR_LIPOPROTEIN"/>
    <property type="match status" value="1"/>
</dbReference>
<dbReference type="AlphaFoldDB" id="A0A1G2QAU2"/>
<evidence type="ECO:0000313" key="1">
    <source>
        <dbReference type="EMBL" id="OHA57706.1"/>
    </source>
</evidence>